<dbReference type="VEuPathDB" id="GiardiaDB:DHA2_3934"/>
<name>V6TPJ7_GIAIN</name>
<protein>
    <submittedName>
        <fullName evidence="2">Uncharacterized protein</fullName>
    </submittedName>
</protein>
<accession>V6TPJ7</accession>
<dbReference type="AlphaFoldDB" id="V6TPJ7"/>
<evidence type="ECO:0000313" key="2">
    <source>
        <dbReference type="EMBL" id="ESU40262.1"/>
    </source>
</evidence>
<gene>
    <name evidence="2" type="ORF">GSB_3934</name>
</gene>
<proteinExistence type="predicted"/>
<sequence>VNFKEEMRYYHTEEDNRRENDFVNSTGTLKMSGYANTTRTQKQGCPADDHDKDFSRTLKDTAPKYYEQPAPVKQRTEKLDITFNLRPQCKTHTTKFTDVGDLTVPEGPLLATAGRVQSIAKRYDRIHKEQDETGRTRPSITPPGTQDMRAHTKPHKYDFNSMQKDIGAGNYSVHQTTCIQNPVLKTKNPQMSYWTPCGDIFEN</sequence>
<comment type="caution">
    <text evidence="2">The sequence shown here is derived from an EMBL/GenBank/DDBJ whole genome shotgun (WGS) entry which is preliminary data.</text>
</comment>
<evidence type="ECO:0000313" key="3">
    <source>
        <dbReference type="Proteomes" id="UP000018040"/>
    </source>
</evidence>
<evidence type="ECO:0000256" key="1">
    <source>
        <dbReference type="SAM" id="MobiDB-lite"/>
    </source>
</evidence>
<dbReference type="Proteomes" id="UP000018040">
    <property type="component" value="Unassembled WGS sequence"/>
</dbReference>
<feature type="region of interest" description="Disordered" evidence="1">
    <location>
        <begin position="127"/>
        <end position="152"/>
    </location>
</feature>
<reference evidence="3" key="1">
    <citation type="submission" date="2012-02" db="EMBL/GenBank/DDBJ databases">
        <title>Genome sequencing of Giardia lamblia Genotypes A2 and B isolates (DH and GS) and comparative analysis with the genomes of Genotypes A1 and E (WB and Pig).</title>
        <authorList>
            <person name="Adam R."/>
            <person name="Dahlstrom E."/>
            <person name="Martens C."/>
            <person name="Bruno D."/>
            <person name="Barbian K."/>
            <person name="Porcella S.F."/>
            <person name="Nash T."/>
        </authorList>
    </citation>
    <scope>NUCLEOTIDE SEQUENCE</scope>
    <source>
        <strain evidence="3">GS</strain>
    </source>
</reference>
<organism evidence="2 3">
    <name type="scientific">Giardia intestinalis</name>
    <name type="common">Giardia lamblia</name>
    <dbReference type="NCBI Taxonomy" id="5741"/>
    <lineage>
        <taxon>Eukaryota</taxon>
        <taxon>Metamonada</taxon>
        <taxon>Diplomonadida</taxon>
        <taxon>Hexamitidae</taxon>
        <taxon>Giardiinae</taxon>
        <taxon>Giardia</taxon>
    </lineage>
</organism>
<dbReference type="VEuPathDB" id="GiardiaDB:QR46_4765"/>
<reference evidence="2 3" key="2">
    <citation type="journal article" date="2013" name="Genome Biol. Evol.">
        <title>Genome sequencing of Giardia lamblia genotypes A2 and B isolates (DH and GS) and comparative analysis with the genomes of genotypes A1 and E (WB and Pig).</title>
        <authorList>
            <person name="Adam R.D."/>
            <person name="Dahlstrom E.W."/>
            <person name="Martens C.A."/>
            <person name="Bruno D.P."/>
            <person name="Barbian K.D."/>
            <person name="Ricklefs S.M."/>
            <person name="Hernandez M.M."/>
            <person name="Narla N.P."/>
            <person name="Patel R.B."/>
            <person name="Porcella S.F."/>
            <person name="Nash T.E."/>
        </authorList>
    </citation>
    <scope>NUCLEOTIDE SEQUENCE [LARGE SCALE GENOMIC DNA]</scope>
    <source>
        <strain evidence="2 3">GS</strain>
    </source>
</reference>
<dbReference type="VEuPathDB" id="GiardiaDB:GL50581_3344"/>
<dbReference type="EMBL" id="AHHH01000267">
    <property type="protein sequence ID" value="ESU40262.1"/>
    <property type="molecule type" value="Genomic_DNA"/>
</dbReference>
<dbReference type="OrthoDB" id="10248632at2759"/>
<dbReference type="VEuPathDB" id="GiardiaDB:GL50803_003934"/>
<feature type="non-terminal residue" evidence="2">
    <location>
        <position position="1"/>
    </location>
</feature>